<evidence type="ECO:0000256" key="1">
    <source>
        <dbReference type="SAM" id="Coils"/>
    </source>
</evidence>
<feature type="non-terminal residue" evidence="2">
    <location>
        <position position="1"/>
    </location>
</feature>
<evidence type="ECO:0000313" key="2">
    <source>
        <dbReference type="EMBL" id="RSL38587.1"/>
    </source>
</evidence>
<gene>
    <name evidence="2" type="ORF">CEP51_016901</name>
</gene>
<protein>
    <submittedName>
        <fullName evidence="2">Uncharacterized protein</fullName>
    </submittedName>
</protein>
<feature type="non-terminal residue" evidence="2">
    <location>
        <position position="218"/>
    </location>
</feature>
<reference evidence="2 3" key="1">
    <citation type="submission" date="2017-06" db="EMBL/GenBank/DDBJ databases">
        <title>Comparative genomic analysis of Ambrosia Fusariam Clade fungi.</title>
        <authorList>
            <person name="Stajich J.E."/>
            <person name="Carrillo J."/>
            <person name="Kijimoto T."/>
            <person name="Eskalen A."/>
            <person name="O'Donnell K."/>
            <person name="Kasson M."/>
        </authorList>
    </citation>
    <scope>NUCLEOTIDE SEQUENCE [LARGE SCALE GENOMIC DNA]</scope>
    <source>
        <strain evidence="2 3">NRRL62606</strain>
    </source>
</reference>
<name>A0A428NCR9_9HYPO</name>
<feature type="coiled-coil region" evidence="1">
    <location>
        <begin position="124"/>
        <end position="151"/>
    </location>
</feature>
<evidence type="ECO:0000313" key="3">
    <source>
        <dbReference type="Proteomes" id="UP000287972"/>
    </source>
</evidence>
<proteinExistence type="predicted"/>
<organism evidence="2 3">
    <name type="scientific">Fusarium floridanum</name>
    <dbReference type="NCBI Taxonomy" id="1325733"/>
    <lineage>
        <taxon>Eukaryota</taxon>
        <taxon>Fungi</taxon>
        <taxon>Dikarya</taxon>
        <taxon>Ascomycota</taxon>
        <taxon>Pezizomycotina</taxon>
        <taxon>Sordariomycetes</taxon>
        <taxon>Hypocreomycetidae</taxon>
        <taxon>Hypocreales</taxon>
        <taxon>Nectriaceae</taxon>
        <taxon>Fusarium</taxon>
        <taxon>Fusarium solani species complex</taxon>
    </lineage>
</organism>
<comment type="caution">
    <text evidence="2">The sequence shown here is derived from an EMBL/GenBank/DDBJ whole genome shotgun (WGS) entry which is preliminary data.</text>
</comment>
<sequence>GTVQAVTRSPLSCWFSPSRPFFQAKVSPIGRVDKRKSLNPSRDTITRQLTAAGISQFGYEVMPCSRCEKRGASCKMLEGNPKCDLCTRLGRPCDVTGTPLSSLSRIIDEAKRLDDQEAAVEALLSSRRENLKRAQRELDESLSQLESCRKRKRLLVSRGVELTKKGVNTLEELERVDQQESLLSEDIHSMVHTDLLDFSFLGVSSVPFDVDGSSSGGV</sequence>
<dbReference type="Proteomes" id="UP000287972">
    <property type="component" value="Unassembled WGS sequence"/>
</dbReference>
<dbReference type="AlphaFoldDB" id="A0A428NCR9"/>
<accession>A0A428NCR9</accession>
<keyword evidence="1" id="KW-0175">Coiled coil</keyword>
<keyword evidence="3" id="KW-1185">Reference proteome</keyword>
<dbReference type="EMBL" id="NKCL01001637">
    <property type="protein sequence ID" value="RSL38587.1"/>
    <property type="molecule type" value="Genomic_DNA"/>
</dbReference>